<feature type="region of interest" description="Disordered" evidence="1">
    <location>
        <begin position="228"/>
        <end position="266"/>
    </location>
</feature>
<feature type="compositionally biased region" description="Basic and acidic residues" evidence="1">
    <location>
        <begin position="480"/>
        <end position="489"/>
    </location>
</feature>
<dbReference type="KEGG" id="ncs:NCAS_0F01400"/>
<feature type="region of interest" description="Disordered" evidence="1">
    <location>
        <begin position="93"/>
        <end position="148"/>
    </location>
</feature>
<protein>
    <submittedName>
        <fullName evidence="2">Uncharacterized protein</fullName>
    </submittedName>
</protein>
<gene>
    <name evidence="2" type="primary">NCAS0F01400</name>
    <name evidence="2" type="ordered locus">NCAS_0F01400</name>
</gene>
<dbReference type="GO" id="GO:0003677">
    <property type="term" value="F:DNA binding"/>
    <property type="evidence" value="ECO:0007669"/>
    <property type="project" value="InterPro"/>
</dbReference>
<dbReference type="OMA" id="AVNDYEF"/>
<dbReference type="GeneID" id="96904272"/>
<dbReference type="eggNOG" id="ENOG502QSTW">
    <property type="taxonomic scope" value="Eukaryota"/>
</dbReference>
<organism evidence="2 3">
    <name type="scientific">Naumovozyma castellii</name>
    <name type="common">Yeast</name>
    <name type="synonym">Saccharomyces castellii</name>
    <dbReference type="NCBI Taxonomy" id="27288"/>
    <lineage>
        <taxon>Eukaryota</taxon>
        <taxon>Fungi</taxon>
        <taxon>Dikarya</taxon>
        <taxon>Ascomycota</taxon>
        <taxon>Saccharomycotina</taxon>
        <taxon>Saccharomycetes</taxon>
        <taxon>Saccharomycetales</taxon>
        <taxon>Saccharomycetaceae</taxon>
        <taxon>Naumovozyma</taxon>
    </lineage>
</organism>
<proteinExistence type="predicted"/>
<feature type="compositionally biased region" description="Low complexity" evidence="1">
    <location>
        <begin position="241"/>
        <end position="266"/>
    </location>
</feature>
<dbReference type="EMBL" id="HE576757">
    <property type="protein sequence ID" value="CCC70624.1"/>
    <property type="molecule type" value="Genomic_DNA"/>
</dbReference>
<name>G0VGK3_NAUCA</name>
<dbReference type="InParanoid" id="G0VGK3"/>
<reference key="2">
    <citation type="submission" date="2011-08" db="EMBL/GenBank/DDBJ databases">
        <title>Genome sequence of Naumovozyma castellii.</title>
        <authorList>
            <person name="Gordon J.L."/>
            <person name="Armisen D."/>
            <person name="Proux-Wera E."/>
            <person name="OhEigeartaigh S.S."/>
            <person name="Byrne K.P."/>
            <person name="Wolfe K.H."/>
        </authorList>
    </citation>
    <scope>NUCLEOTIDE SEQUENCE</scope>
    <source>
        <strain>Type strain:CBS 4309</strain>
    </source>
</reference>
<feature type="region of interest" description="Disordered" evidence="1">
    <location>
        <begin position="644"/>
        <end position="686"/>
    </location>
</feature>
<evidence type="ECO:0000313" key="3">
    <source>
        <dbReference type="Proteomes" id="UP000001640"/>
    </source>
</evidence>
<dbReference type="Proteomes" id="UP000001640">
    <property type="component" value="Chromosome 6"/>
</dbReference>
<dbReference type="HOGENOM" id="CLU_337731_0_0_1"/>
<feature type="region of interest" description="Disordered" evidence="1">
    <location>
        <begin position="461"/>
        <end position="518"/>
    </location>
</feature>
<dbReference type="OrthoDB" id="4065241at2759"/>
<dbReference type="Pfam" id="PF04684">
    <property type="entry name" value="BAF1_ABF1"/>
    <property type="match status" value="1"/>
</dbReference>
<feature type="compositionally biased region" description="Low complexity" evidence="1">
    <location>
        <begin position="490"/>
        <end position="518"/>
    </location>
</feature>
<dbReference type="RefSeq" id="XP_003676979.1">
    <property type="nucleotide sequence ID" value="XM_003676931.1"/>
</dbReference>
<sequence>MTNLYEYRHPIINANLLPGLDSSSAPKFPTLEAWYNAINDYEFQSRCPIILKNSHKNKHFTFACHLKQCNFKILLSYCGNQKDNNVIPINQHDHQQQHTAENSNDQVALPLPFKDNAGNDLSGNETENEEHDEEENQQQQQQRHDNQSQDVNDALLNVQLTEPTHDDASNKNTEQHSSLKQEPTSLDNETRLLGNDDDEEDDETRKYTQTDAADESVDAAMAAAVAASALHKDSDSKAPSTTGTGTARVTTPTTTNEITTNHNNDTIISQNFSPFVTDAIMDSQRSQRSKETILGPFMVTKMELYHSHSLEQNLDLDQFVLTKIPRILQNDLNFDETLEELYSSHDHNDVTKFRVSGFVEDSGIIEIIKSRYGLGDEYFTKKYISLIARRVTTYKARFVLKMKKNGTFNMPPGDNRVAPNMTVNYDRQRAQVHLEQQQQLKQQRQKQRKLLESKNLDLFSPDRLLEPGKSLTGENNNEEANIKDSKINKENSITANDENNNNSNTSNDNNDNNNSNSIEGALTSIADQVREYQQQQHLLADTASDVEAVAQATLNESKRPLADDIDNQTNSNNSNIKRLKALVNGNSLEESPLGTLEDVTDDKLPHDVAEQLRLLSSHFKEVENHQLNQHSNVLDDADVTLQNIDGDNDDSASHVLRDHVTDDPNMKMKNDSDISDENIQPELRGQ</sequence>
<keyword evidence="3" id="KW-1185">Reference proteome</keyword>
<feature type="compositionally biased region" description="Polar residues" evidence="1">
    <location>
        <begin position="97"/>
        <end position="106"/>
    </location>
</feature>
<dbReference type="GO" id="GO:0005634">
    <property type="term" value="C:nucleus"/>
    <property type="evidence" value="ECO:0007669"/>
    <property type="project" value="InterPro"/>
</dbReference>
<accession>G0VGK3</accession>
<feature type="compositionally biased region" description="Basic and acidic residues" evidence="1">
    <location>
        <begin position="651"/>
        <end position="672"/>
    </location>
</feature>
<dbReference type="AlphaFoldDB" id="G0VGK3"/>
<dbReference type="FunCoup" id="G0VGK3">
    <property type="interactions" value="1605"/>
</dbReference>
<dbReference type="InterPro" id="IPR006774">
    <property type="entry name" value="BAF1_ABF1"/>
</dbReference>
<feature type="compositionally biased region" description="Acidic residues" evidence="1">
    <location>
        <begin position="126"/>
        <end position="136"/>
    </location>
</feature>
<feature type="compositionally biased region" description="Basic and acidic residues" evidence="1">
    <location>
        <begin position="164"/>
        <end position="179"/>
    </location>
</feature>
<reference evidence="2 3" key="1">
    <citation type="journal article" date="2011" name="Proc. Natl. Acad. Sci. U.S.A.">
        <title>Evolutionary erosion of yeast sex chromosomes by mating-type switching accidents.</title>
        <authorList>
            <person name="Gordon J.L."/>
            <person name="Armisen D."/>
            <person name="Proux-Wera E."/>
            <person name="Oheigeartaigh S.S."/>
            <person name="Byrne K.P."/>
            <person name="Wolfe K.H."/>
        </authorList>
    </citation>
    <scope>NUCLEOTIDE SEQUENCE [LARGE SCALE GENOMIC DNA]</scope>
    <source>
        <strain evidence="3">ATCC 76901 / BCRC 22586 / CBS 4309 / NBRC 1992 / NRRL Y-12630</strain>
    </source>
</reference>
<feature type="region of interest" description="Disordered" evidence="1">
    <location>
        <begin position="164"/>
        <end position="215"/>
    </location>
</feature>
<evidence type="ECO:0000313" key="2">
    <source>
        <dbReference type="EMBL" id="CCC70624.1"/>
    </source>
</evidence>
<evidence type="ECO:0000256" key="1">
    <source>
        <dbReference type="SAM" id="MobiDB-lite"/>
    </source>
</evidence>
<dbReference type="GO" id="GO:0006338">
    <property type="term" value="P:chromatin remodeling"/>
    <property type="evidence" value="ECO:0007669"/>
    <property type="project" value="InterPro"/>
</dbReference>